<sequence length="193" mass="21035">MKKMSVQSLTYASLLIALGIMIPLVMPVKVVIGPASYTLASHVPVFLAMFVSPWVAVLVALGTAFGFFLSLPFIIGFRALSHVIFAFFGALYLSKRPSIIDSPKKMMLFNVVIGLIHATCETLVVTLFFMTGKLSAESYTSGFFMTVIVFVGVGGFIHSLIDYGIAFSVAQKLGTKFKFPVYLKAQQLKSKKA</sequence>
<evidence type="ECO:0000313" key="4">
    <source>
        <dbReference type="Proteomes" id="UP000288028"/>
    </source>
</evidence>
<dbReference type="RefSeq" id="WP_126793630.1">
    <property type="nucleotide sequence ID" value="NZ_CP060720.1"/>
</dbReference>
<feature type="transmembrane region" description="Helical" evidence="1">
    <location>
        <begin position="44"/>
        <end position="69"/>
    </location>
</feature>
<evidence type="ECO:0000313" key="3">
    <source>
        <dbReference type="EMBL" id="RSU14925.1"/>
    </source>
</evidence>
<feature type="transmembrane region" description="Helical" evidence="1">
    <location>
        <begin position="12"/>
        <end position="32"/>
    </location>
</feature>
<protein>
    <recommendedName>
        <fullName evidence="5">Niacin transporter NiaX</fullName>
    </recommendedName>
</protein>
<feature type="transmembrane region" description="Helical" evidence="1">
    <location>
        <begin position="106"/>
        <end position="130"/>
    </location>
</feature>
<keyword evidence="1" id="KW-0472">Membrane</keyword>
<dbReference type="AlphaFoldDB" id="A0A430B3K6"/>
<dbReference type="GeneID" id="95579582"/>
<comment type="caution">
    <text evidence="3">The sequence shown here is derived from an EMBL/GenBank/DDBJ whole genome shotgun (WGS) entry which is preliminary data.</text>
</comment>
<gene>
    <name evidence="3" type="ORF">CBF28_07595</name>
    <name evidence="2" type="ORF">P7H70_07980</name>
</gene>
<dbReference type="Proteomes" id="UP001268577">
    <property type="component" value="Unassembled WGS sequence"/>
</dbReference>
<accession>A0A430B3K6</accession>
<dbReference type="EMBL" id="NGKB01000006">
    <property type="protein sequence ID" value="RSU14925.1"/>
    <property type="molecule type" value="Genomic_DNA"/>
</dbReference>
<reference evidence="2" key="2">
    <citation type="submission" date="2023-03" db="EMBL/GenBank/DDBJ databases">
        <authorList>
            <person name="Shen W."/>
            <person name="Cai J."/>
        </authorList>
    </citation>
    <scope>NUCLEOTIDE SEQUENCE</scope>
    <source>
        <strain evidence="2">P96-3</strain>
    </source>
</reference>
<reference evidence="3 4" key="1">
    <citation type="submission" date="2017-05" db="EMBL/GenBank/DDBJ databases">
        <title>Vagococcus spp. assemblies.</title>
        <authorList>
            <person name="Gulvik C.A."/>
        </authorList>
    </citation>
    <scope>NUCLEOTIDE SEQUENCE [LARGE SCALE GENOMIC DNA]</scope>
    <source>
        <strain evidence="3 4">SS1714</strain>
    </source>
</reference>
<organism evidence="3 4">
    <name type="scientific">Vagococcus carniphilus</name>
    <dbReference type="NCBI Taxonomy" id="218144"/>
    <lineage>
        <taxon>Bacteria</taxon>
        <taxon>Bacillati</taxon>
        <taxon>Bacillota</taxon>
        <taxon>Bacilli</taxon>
        <taxon>Lactobacillales</taxon>
        <taxon>Enterococcaceae</taxon>
        <taxon>Vagococcus</taxon>
    </lineage>
</organism>
<feature type="transmembrane region" description="Helical" evidence="1">
    <location>
        <begin position="75"/>
        <end position="94"/>
    </location>
</feature>
<dbReference type="OrthoDB" id="1631895at2"/>
<dbReference type="EMBL" id="JARQBZ010000012">
    <property type="protein sequence ID" value="MDT2833993.1"/>
    <property type="molecule type" value="Genomic_DNA"/>
</dbReference>
<evidence type="ECO:0000313" key="2">
    <source>
        <dbReference type="EMBL" id="MDT2833993.1"/>
    </source>
</evidence>
<evidence type="ECO:0000256" key="1">
    <source>
        <dbReference type="SAM" id="Phobius"/>
    </source>
</evidence>
<proteinExistence type="predicted"/>
<keyword evidence="1" id="KW-1133">Transmembrane helix</keyword>
<name>A0A430B3K6_9ENTE</name>
<dbReference type="Proteomes" id="UP000288028">
    <property type="component" value="Unassembled WGS sequence"/>
</dbReference>
<feature type="transmembrane region" description="Helical" evidence="1">
    <location>
        <begin position="142"/>
        <end position="170"/>
    </location>
</feature>
<keyword evidence="1" id="KW-0812">Transmembrane</keyword>
<evidence type="ECO:0008006" key="5">
    <source>
        <dbReference type="Google" id="ProtNLM"/>
    </source>
</evidence>
<keyword evidence="4" id="KW-1185">Reference proteome</keyword>